<keyword evidence="6 19" id="KW-0285">Flavoprotein</keyword>
<feature type="domain" description="4Fe-4S ferredoxin-type" evidence="20">
    <location>
        <begin position="605"/>
        <end position="634"/>
    </location>
</feature>
<sequence>MLLPRISRISSDAIYRMSCFRLGAFSPYSKALRSFSTGISPFKEVPFSRMTEEEQQLLTERRVVDHADVCIVGGGVAGLATAIRLKQLDSKEGYGTLRVVVLEKAPDMGSHIVSGAVLEPRGLRELFYTDEGIPLPDDMATLVEEEHMKFLVPNDSFPVPEPPQMTNVGKNYIVSLSEVTKYLSERAEELGVELYSGISVDELVIDEASNSVIGVATKDVGVGKNGVPNDDFERGMQFNSKLTVLAEGCHGSLSKKAIKKYKLRDGRNPQTYGLGIKEVWEVKPENFKRGYVGHTMGYPLSEDVYGGGFQYHFGDGLVTVGLVVGLDYKNPWISPYQEFQKLKHHPFYSSVLKGGKCISYAARTLNEGGLQSVPQLFFPGGVLVGASAGFMNVPKIKGSHTAIKSGILAAESAFKAFREKNLLKTVEEVEKEAILKEEAEENGDEYAPLSSAIALELRSYEETFKNSWLFQELYEVRNVRPSFSGPFKLLGGLAFSGLITLFTKGREPFTLNHHNTDAYVTENAALHPKIVYPKPDGEISFDILTSVSRTGTYHKEDERCHLRVPSQDYELHTERLYKAYLGIENRFCPAGVYEYIADETKEDGVKFQINAQNCIHCKTCDIKIPTQTIDWEVPEGGDGPKYQMT</sequence>
<accession>A0A1B2J9H2</accession>
<dbReference type="GO" id="GO:0005743">
    <property type="term" value="C:mitochondrial inner membrane"/>
    <property type="evidence" value="ECO:0007669"/>
    <property type="project" value="UniProtKB-SubCell"/>
</dbReference>
<evidence type="ECO:0000256" key="2">
    <source>
        <dbReference type="ARBA" id="ARBA00002819"/>
    </source>
</evidence>
<evidence type="ECO:0000256" key="11">
    <source>
        <dbReference type="ARBA" id="ARBA00022982"/>
    </source>
</evidence>
<keyword evidence="8" id="KW-0999">Mitochondrion inner membrane</keyword>
<evidence type="ECO:0000313" key="22">
    <source>
        <dbReference type="Proteomes" id="UP000094565"/>
    </source>
</evidence>
<dbReference type="PANTHER" id="PTHR10617:SF107">
    <property type="entry name" value="ELECTRON TRANSFER FLAVOPROTEIN-UBIQUINONE OXIDOREDUCTASE, MITOCHONDRIAL"/>
    <property type="match status" value="1"/>
</dbReference>
<dbReference type="InterPro" id="IPR017896">
    <property type="entry name" value="4Fe4S_Fe-S-bd"/>
</dbReference>
<comment type="catalytic activity">
    <reaction evidence="18 19">
        <text>a ubiquinone + reduced [electron-transfer flavoprotein] = a ubiquinol + oxidized [electron-transfer flavoprotein] + H(+)</text>
        <dbReference type="Rhea" id="RHEA:24052"/>
        <dbReference type="Rhea" id="RHEA-COMP:9565"/>
        <dbReference type="Rhea" id="RHEA-COMP:9566"/>
        <dbReference type="Rhea" id="RHEA-COMP:10685"/>
        <dbReference type="Rhea" id="RHEA-COMP:10686"/>
        <dbReference type="ChEBI" id="CHEBI:15378"/>
        <dbReference type="ChEBI" id="CHEBI:16389"/>
        <dbReference type="ChEBI" id="CHEBI:17976"/>
        <dbReference type="ChEBI" id="CHEBI:57692"/>
        <dbReference type="ChEBI" id="CHEBI:58307"/>
        <dbReference type="EC" id="1.5.5.1"/>
    </reaction>
</comment>
<dbReference type="Gene3D" id="3.50.50.60">
    <property type="entry name" value="FAD/NAD(P)-binding domain"/>
    <property type="match status" value="1"/>
</dbReference>
<dbReference type="InterPro" id="IPR007859">
    <property type="entry name" value="ETF-QO/FixX_C"/>
</dbReference>
<reference evidence="21 22" key="1">
    <citation type="submission" date="2016-02" db="EMBL/GenBank/DDBJ databases">
        <title>Comparative genomic and transcriptomic foundation for Pichia pastoris.</title>
        <authorList>
            <person name="Love K.R."/>
            <person name="Shah K.A."/>
            <person name="Whittaker C.A."/>
            <person name="Wu J."/>
            <person name="Bartlett M.C."/>
            <person name="Ma D."/>
            <person name="Leeson R.L."/>
            <person name="Priest M."/>
            <person name="Young S.K."/>
            <person name="Love J.C."/>
        </authorList>
    </citation>
    <scope>NUCLEOTIDE SEQUENCE [LARGE SCALE GENOMIC DNA]</scope>
    <source>
        <strain evidence="21 22">ATCC 28485</strain>
    </source>
</reference>
<dbReference type="GO" id="GO:0046872">
    <property type="term" value="F:metal ion binding"/>
    <property type="evidence" value="ECO:0007669"/>
    <property type="project" value="UniProtKB-KW"/>
</dbReference>
<dbReference type="GO" id="GO:0051539">
    <property type="term" value="F:4 iron, 4 sulfur cluster binding"/>
    <property type="evidence" value="ECO:0007669"/>
    <property type="project" value="UniProtKB-UniRule"/>
</dbReference>
<comment type="similarity">
    <text evidence="4">Belongs to the ETF-QO/FixC family.</text>
</comment>
<dbReference type="EC" id="1.5.5.1" evidence="19"/>
<dbReference type="InterPro" id="IPR049398">
    <property type="entry name" value="ETF-QO/FixC_UQ-bd"/>
</dbReference>
<evidence type="ECO:0000256" key="10">
    <source>
        <dbReference type="ARBA" id="ARBA00022946"/>
    </source>
</evidence>
<dbReference type="SUPFAM" id="SSF54373">
    <property type="entry name" value="FAD-linked reductases, C-terminal domain"/>
    <property type="match status" value="1"/>
</dbReference>
<dbReference type="OrthoDB" id="437331at2759"/>
<dbReference type="Gene3D" id="3.30.70.20">
    <property type="match status" value="1"/>
</dbReference>
<dbReference type="EMBL" id="CP014584">
    <property type="protein sequence ID" value="ANZ74640.1"/>
    <property type="molecule type" value="Genomic_DNA"/>
</dbReference>
<evidence type="ECO:0000256" key="3">
    <source>
        <dbReference type="ARBA" id="ARBA00004273"/>
    </source>
</evidence>
<evidence type="ECO:0000256" key="16">
    <source>
        <dbReference type="ARBA" id="ARBA00023128"/>
    </source>
</evidence>
<comment type="cofactor">
    <cofactor evidence="19">
        <name>[4Fe-4S] cluster</name>
        <dbReference type="ChEBI" id="CHEBI:49883"/>
    </cofactor>
    <text evidence="19">Binds 1 [4Fe-4S] cluster.</text>
</comment>
<evidence type="ECO:0000256" key="17">
    <source>
        <dbReference type="ARBA" id="ARBA00023136"/>
    </source>
</evidence>
<keyword evidence="5 19" id="KW-0813">Transport</keyword>
<dbReference type="Pfam" id="PF05187">
    <property type="entry name" value="Fer4_ETF_QO"/>
    <property type="match status" value="1"/>
</dbReference>
<organism evidence="21 22">
    <name type="scientific">Komagataella pastoris</name>
    <name type="common">Yeast</name>
    <name type="synonym">Pichia pastoris</name>
    <dbReference type="NCBI Taxonomy" id="4922"/>
    <lineage>
        <taxon>Eukaryota</taxon>
        <taxon>Fungi</taxon>
        <taxon>Dikarya</taxon>
        <taxon>Ascomycota</taxon>
        <taxon>Saccharomycotina</taxon>
        <taxon>Pichiomycetes</taxon>
        <taxon>Pichiales</taxon>
        <taxon>Pichiaceae</taxon>
        <taxon>Komagataella</taxon>
    </lineage>
</organism>
<keyword evidence="16" id="KW-0496">Mitochondrion</keyword>
<dbReference type="GO" id="GO:0004174">
    <property type="term" value="F:electron-transferring-flavoprotein dehydrogenase activity"/>
    <property type="evidence" value="ECO:0007669"/>
    <property type="project" value="UniProtKB-UniRule"/>
</dbReference>
<keyword evidence="7 19" id="KW-0479">Metal-binding</keyword>
<keyword evidence="10" id="KW-0809">Transit peptide</keyword>
<proteinExistence type="inferred from homology"/>
<comment type="function">
    <text evidence="2 19">Accepts electrons from ETF and reduces ubiquinone.</text>
</comment>
<dbReference type="FunFam" id="3.30.70.20:FF:000015">
    <property type="entry name" value="Electron transfer flavoprotein-ubiquinone oxidoreductase"/>
    <property type="match status" value="1"/>
</dbReference>
<dbReference type="Pfam" id="PF21162">
    <property type="entry name" value="ETFQO_UQ-bd"/>
    <property type="match status" value="1"/>
</dbReference>
<evidence type="ECO:0000313" key="21">
    <source>
        <dbReference type="EMBL" id="ANZ74640.1"/>
    </source>
</evidence>
<evidence type="ECO:0000256" key="15">
    <source>
        <dbReference type="ARBA" id="ARBA00023075"/>
    </source>
</evidence>
<evidence type="ECO:0000256" key="1">
    <source>
        <dbReference type="ARBA" id="ARBA00001974"/>
    </source>
</evidence>
<evidence type="ECO:0000256" key="12">
    <source>
        <dbReference type="ARBA" id="ARBA00023002"/>
    </source>
</evidence>
<gene>
    <name evidence="21" type="primary">CIR2</name>
    <name evidence="21" type="ORF">ATY40_BA7501015</name>
</gene>
<dbReference type="InterPro" id="IPR040156">
    <property type="entry name" value="ETF-QO"/>
</dbReference>
<comment type="subcellular location">
    <subcellularLocation>
        <location evidence="3">Mitochondrion inner membrane</location>
    </subcellularLocation>
</comment>
<evidence type="ECO:0000256" key="6">
    <source>
        <dbReference type="ARBA" id="ARBA00022630"/>
    </source>
</evidence>
<comment type="cofactor">
    <cofactor evidence="1 19">
        <name>FAD</name>
        <dbReference type="ChEBI" id="CHEBI:57692"/>
    </cofactor>
</comment>
<evidence type="ECO:0000256" key="9">
    <source>
        <dbReference type="ARBA" id="ARBA00022827"/>
    </source>
</evidence>
<evidence type="ECO:0000256" key="18">
    <source>
        <dbReference type="ARBA" id="ARBA00052682"/>
    </source>
</evidence>
<dbReference type="Pfam" id="PF01266">
    <property type="entry name" value="DAO"/>
    <property type="match status" value="1"/>
</dbReference>
<name>A0A1B2J9H2_PICPA</name>
<evidence type="ECO:0000256" key="4">
    <source>
        <dbReference type="ARBA" id="ARBA00006796"/>
    </source>
</evidence>
<dbReference type="PROSITE" id="PS51379">
    <property type="entry name" value="4FE4S_FER_2"/>
    <property type="match status" value="1"/>
</dbReference>
<evidence type="ECO:0000256" key="14">
    <source>
        <dbReference type="ARBA" id="ARBA00023014"/>
    </source>
</evidence>
<evidence type="ECO:0000256" key="13">
    <source>
        <dbReference type="ARBA" id="ARBA00023004"/>
    </source>
</evidence>
<dbReference type="SUPFAM" id="SSF51905">
    <property type="entry name" value="FAD/NAD(P)-binding domain"/>
    <property type="match status" value="1"/>
</dbReference>
<dbReference type="PANTHER" id="PTHR10617">
    <property type="entry name" value="ELECTRON TRANSFER FLAVOPROTEIN-UBIQUINONE OXIDOREDUCTASE"/>
    <property type="match status" value="1"/>
</dbReference>
<keyword evidence="12 19" id="KW-0560">Oxidoreductase</keyword>
<dbReference type="Gene3D" id="3.30.9.90">
    <property type="match status" value="1"/>
</dbReference>
<dbReference type="InterPro" id="IPR036188">
    <property type="entry name" value="FAD/NAD-bd_sf"/>
</dbReference>
<keyword evidence="22" id="KW-1185">Reference proteome</keyword>
<keyword evidence="11 19" id="KW-0249">Electron transport</keyword>
<evidence type="ECO:0000256" key="19">
    <source>
        <dbReference type="RuleBase" id="RU366068"/>
    </source>
</evidence>
<dbReference type="InterPro" id="IPR006076">
    <property type="entry name" value="FAD-dep_OxRdtase"/>
</dbReference>
<protein>
    <recommendedName>
        <fullName evidence="19">Electron transfer flavoprotein-ubiquinone oxidoreductase</fullName>
        <shortName evidence="19">ETF-QO</shortName>
        <ecNumber evidence="19">1.5.5.1</ecNumber>
    </recommendedName>
</protein>
<keyword evidence="15 19" id="KW-0830">Ubiquinone</keyword>
<dbReference type="Proteomes" id="UP000094565">
    <property type="component" value="Chromosome 1"/>
</dbReference>
<keyword evidence="14 19" id="KW-0411">Iron-sulfur</keyword>
<dbReference type="SUPFAM" id="SSF54862">
    <property type="entry name" value="4Fe-4S ferredoxins"/>
    <property type="match status" value="1"/>
</dbReference>
<keyword evidence="17" id="KW-0472">Membrane</keyword>
<evidence type="ECO:0000259" key="20">
    <source>
        <dbReference type="PROSITE" id="PS51379"/>
    </source>
</evidence>
<evidence type="ECO:0000256" key="7">
    <source>
        <dbReference type="ARBA" id="ARBA00022723"/>
    </source>
</evidence>
<evidence type="ECO:0000256" key="8">
    <source>
        <dbReference type="ARBA" id="ARBA00022792"/>
    </source>
</evidence>
<dbReference type="AlphaFoldDB" id="A0A1B2J9H2"/>
<keyword evidence="9 19" id="KW-0274">FAD</keyword>
<keyword evidence="13 19" id="KW-0408">Iron</keyword>
<evidence type="ECO:0000256" key="5">
    <source>
        <dbReference type="ARBA" id="ARBA00022448"/>
    </source>
</evidence>